<evidence type="ECO:0000313" key="3">
    <source>
        <dbReference type="EMBL" id="KAK5995825.1"/>
    </source>
</evidence>
<dbReference type="PANTHER" id="PTHR45614">
    <property type="entry name" value="MYB PROTEIN-RELATED"/>
    <property type="match status" value="1"/>
</dbReference>
<reference evidence="3 4" key="1">
    <citation type="submission" date="2024-01" db="EMBL/GenBank/DDBJ databases">
        <title>Complete genome of Cladobotryum mycophilum ATHUM6906.</title>
        <authorList>
            <person name="Christinaki A.C."/>
            <person name="Myridakis A.I."/>
            <person name="Kouvelis V.N."/>
        </authorList>
    </citation>
    <scope>NUCLEOTIDE SEQUENCE [LARGE SCALE GENOMIC DNA]</scope>
    <source>
        <strain evidence="3 4">ATHUM6906</strain>
    </source>
</reference>
<dbReference type="PROSITE" id="PS51294">
    <property type="entry name" value="HTH_MYB"/>
    <property type="match status" value="2"/>
</dbReference>
<dbReference type="SMART" id="SM00717">
    <property type="entry name" value="SANT"/>
    <property type="match status" value="2"/>
</dbReference>
<accession>A0ABR0SVN4</accession>
<dbReference type="InterPro" id="IPR017930">
    <property type="entry name" value="Myb_dom"/>
</dbReference>
<feature type="domain" description="HTH myb-type" evidence="2">
    <location>
        <begin position="1"/>
        <end position="56"/>
    </location>
</feature>
<dbReference type="Gene3D" id="1.10.10.60">
    <property type="entry name" value="Homeodomain-like"/>
    <property type="match status" value="2"/>
</dbReference>
<protein>
    <submittedName>
        <fullName evidence="3">Myb-like DNA-binding protein myb-1</fullName>
    </submittedName>
</protein>
<evidence type="ECO:0000313" key="4">
    <source>
        <dbReference type="Proteomes" id="UP001338125"/>
    </source>
</evidence>
<evidence type="ECO:0000259" key="2">
    <source>
        <dbReference type="PROSITE" id="PS51294"/>
    </source>
</evidence>
<feature type="domain" description="Myb-like" evidence="1">
    <location>
        <begin position="1"/>
        <end position="52"/>
    </location>
</feature>
<dbReference type="SUPFAM" id="SSF46689">
    <property type="entry name" value="Homeodomain-like"/>
    <property type="match status" value="1"/>
</dbReference>
<dbReference type="InterPro" id="IPR001005">
    <property type="entry name" value="SANT/Myb"/>
</dbReference>
<keyword evidence="4" id="KW-1185">Reference proteome</keyword>
<organism evidence="3 4">
    <name type="scientific">Cladobotryum mycophilum</name>
    <dbReference type="NCBI Taxonomy" id="491253"/>
    <lineage>
        <taxon>Eukaryota</taxon>
        <taxon>Fungi</taxon>
        <taxon>Dikarya</taxon>
        <taxon>Ascomycota</taxon>
        <taxon>Pezizomycotina</taxon>
        <taxon>Sordariomycetes</taxon>
        <taxon>Hypocreomycetidae</taxon>
        <taxon>Hypocreales</taxon>
        <taxon>Hypocreaceae</taxon>
        <taxon>Cladobotryum</taxon>
    </lineage>
</organism>
<proteinExistence type="predicted"/>
<gene>
    <name evidence="3" type="ORF">PT974_04243</name>
</gene>
<dbReference type="Proteomes" id="UP001338125">
    <property type="component" value="Unassembled WGS sequence"/>
</dbReference>
<feature type="domain" description="HTH myb-type" evidence="2">
    <location>
        <begin position="57"/>
        <end position="107"/>
    </location>
</feature>
<dbReference type="EMBL" id="JAVFKD010000004">
    <property type="protein sequence ID" value="KAK5995825.1"/>
    <property type="molecule type" value="Genomic_DNA"/>
</dbReference>
<dbReference type="Pfam" id="PF00249">
    <property type="entry name" value="Myb_DNA-binding"/>
    <property type="match status" value="2"/>
</dbReference>
<sequence>MSSQRRGPWSNQEDHELMRLVSDHGPLNWVRIAGCLGSRTPKQCRERYHQNLKPSLNHEPISAQEGLLIEQLVGEVGKRWAEIARRLDGRSDNAVKNWWNGSQNRRKRLDRRRGTHAAVYEERFPHSALPLGQSLPLFLVLVSPDLHLLVAISHPLLPPGMRWPCLRPPHPEIQTSDLTMLHRLGGIMCRWIDFRGRWSRQGRPLNSQASMTSSAMLQATLQGRLKTSCPRRPAPQYSHRRQISAISNNNHTHRLSNNYAHGQVIRG</sequence>
<dbReference type="PROSITE" id="PS50090">
    <property type="entry name" value="MYB_LIKE"/>
    <property type="match status" value="2"/>
</dbReference>
<dbReference type="CDD" id="cd00167">
    <property type="entry name" value="SANT"/>
    <property type="match status" value="2"/>
</dbReference>
<dbReference type="InterPro" id="IPR009057">
    <property type="entry name" value="Homeodomain-like_sf"/>
</dbReference>
<name>A0ABR0SVN4_9HYPO</name>
<dbReference type="PANTHER" id="PTHR45614:SF25">
    <property type="entry name" value="MYB PROTEIN"/>
    <property type="match status" value="1"/>
</dbReference>
<evidence type="ECO:0000259" key="1">
    <source>
        <dbReference type="PROSITE" id="PS50090"/>
    </source>
</evidence>
<dbReference type="InterPro" id="IPR050560">
    <property type="entry name" value="MYB_TF"/>
</dbReference>
<feature type="domain" description="Myb-like" evidence="1">
    <location>
        <begin position="53"/>
        <end position="100"/>
    </location>
</feature>
<comment type="caution">
    <text evidence="3">The sequence shown here is derived from an EMBL/GenBank/DDBJ whole genome shotgun (WGS) entry which is preliminary data.</text>
</comment>